<organism evidence="1 2">
    <name type="scientific">Diphasiastrum complanatum</name>
    <name type="common">Issler's clubmoss</name>
    <name type="synonym">Lycopodium complanatum</name>
    <dbReference type="NCBI Taxonomy" id="34168"/>
    <lineage>
        <taxon>Eukaryota</taxon>
        <taxon>Viridiplantae</taxon>
        <taxon>Streptophyta</taxon>
        <taxon>Embryophyta</taxon>
        <taxon>Tracheophyta</taxon>
        <taxon>Lycopodiopsida</taxon>
        <taxon>Lycopodiales</taxon>
        <taxon>Lycopodiaceae</taxon>
        <taxon>Lycopodioideae</taxon>
        <taxon>Diphasiastrum</taxon>
    </lineage>
</organism>
<keyword evidence="2" id="KW-1185">Reference proteome</keyword>
<dbReference type="EMBL" id="CM055109">
    <property type="protein sequence ID" value="KAJ7522730.1"/>
    <property type="molecule type" value="Genomic_DNA"/>
</dbReference>
<evidence type="ECO:0000313" key="1">
    <source>
        <dbReference type="EMBL" id="KAJ7522730.1"/>
    </source>
</evidence>
<name>A0ACC2AYX6_DIPCM</name>
<dbReference type="Proteomes" id="UP001162992">
    <property type="component" value="Chromosome 18"/>
</dbReference>
<reference evidence="2" key="1">
    <citation type="journal article" date="2024" name="Proc. Natl. Acad. Sci. U.S.A.">
        <title>Extraordinary preservation of gene collinearity over three hundred million years revealed in homosporous lycophytes.</title>
        <authorList>
            <person name="Li C."/>
            <person name="Wickell D."/>
            <person name="Kuo L.Y."/>
            <person name="Chen X."/>
            <person name="Nie B."/>
            <person name="Liao X."/>
            <person name="Peng D."/>
            <person name="Ji J."/>
            <person name="Jenkins J."/>
            <person name="Williams M."/>
            <person name="Shu S."/>
            <person name="Plott C."/>
            <person name="Barry K."/>
            <person name="Rajasekar S."/>
            <person name="Grimwood J."/>
            <person name="Han X."/>
            <person name="Sun S."/>
            <person name="Hou Z."/>
            <person name="He W."/>
            <person name="Dai G."/>
            <person name="Sun C."/>
            <person name="Schmutz J."/>
            <person name="Leebens-Mack J.H."/>
            <person name="Li F.W."/>
            <person name="Wang L."/>
        </authorList>
    </citation>
    <scope>NUCLEOTIDE SEQUENCE [LARGE SCALE GENOMIC DNA]</scope>
    <source>
        <strain evidence="2">cv. PW_Plant_1</strain>
    </source>
</reference>
<comment type="caution">
    <text evidence="1">The sequence shown here is derived from an EMBL/GenBank/DDBJ whole genome shotgun (WGS) entry which is preliminary data.</text>
</comment>
<evidence type="ECO:0000313" key="2">
    <source>
        <dbReference type="Proteomes" id="UP001162992"/>
    </source>
</evidence>
<protein>
    <submittedName>
        <fullName evidence="1">Uncharacterized protein</fullName>
    </submittedName>
</protein>
<sequence>MGGKVVAGEFQMISGSAQVQDSKGRVGYRGMFKMGLNSQGSMNGKSSYFLERTEDKKTDSSSAFPSDSGATCLNANVGSNVDSSFSKASKDGIKYLNPNNVENGTNVDHKVGVQLPKESESLEDKDREHSENGILPDLPPRDDVQVRQVPPEDQNICEDSNQGVYLSTEFLQMSPDSCTHRLPPPFTPLSHDGKQILLDPNAREFTPSPSPFHTHPLSSLSISVPFPLSDENPLIYRAGVDIGAVVYNSDLNNGCPSFPVFGSSGLLGYGPTSNTQSPWNAPPLKLVLQAELSQHSSVPVPALPPPPCEQEYRANYEFQRNTPLNITTMDVGTRTHAAGMPAPPTIIGREHVSRALLLSGVPTEINNIQLRCELEQWGPVRALRVEKRNEGVVTVCYFDLRNAKDALKDIQQQHLLQQQRIQQHLQLLQRKQQQSNLICKHENELAAHHDANKVDLGKFEMPSQGQCNHDCDSKGLIGGKAVWAQYTVPFGSEAGPDGMNQGTLVVFNLDADVSHDALRAAFEVHGPVKELRETPARRQHKFVEFFDIRDAARALAALDGKEVCGKRVKIEFSRPGGQARRARVNDQAQVRLHMQQGCPPSSGSRAGPSLSLSHVQGQQLIWGWNGDPAFCQSHSFQCPPQAYMCSNFGPMASAAPLASLSYVAQHWNGPEVHPQLSGYGQQSLEVSPTASALLPVSEVRPFSAGNERCFGNQDPLGHGNYGAMYGGLNKGSIRGADLSGRRGRLSSGTGFYFHSSLQDSGEFRPVGFGGTRYSHQLGKPSLASKNARDIVQTRYVFDEFEAVSNSSSPRTTLMIRNIPNKYSQQMLLDLLDQHCLRCNKQIVDPNEALSAYDFVYLPIDFKNKCNLGYAFVNFTTVEATVRLYKAFHSQQWEAFNSRKICQVTYARVQGKSALEEHFRNSRFNCEIDEYLPLVFSPPRTGIECPAPTVAVCSSSSSVQENHGNHAQRDNQHGENVDEQSSAGCKWS</sequence>
<accession>A0ACC2AYX6</accession>
<proteinExistence type="predicted"/>
<gene>
    <name evidence="1" type="ORF">O6H91_18G024300</name>
</gene>